<dbReference type="EMBL" id="CP036426">
    <property type="protein sequence ID" value="QDV35365.1"/>
    <property type="molecule type" value="Genomic_DNA"/>
</dbReference>
<evidence type="ECO:0000256" key="1">
    <source>
        <dbReference type="SAM" id="MobiDB-lite"/>
    </source>
</evidence>
<accession>A0A518H3D3</accession>
<evidence type="ECO:0000313" key="3">
    <source>
        <dbReference type="EMBL" id="QDV35365.1"/>
    </source>
</evidence>
<feature type="transmembrane region" description="Helical" evidence="2">
    <location>
        <begin position="330"/>
        <end position="352"/>
    </location>
</feature>
<feature type="transmembrane region" description="Helical" evidence="2">
    <location>
        <begin position="372"/>
        <end position="391"/>
    </location>
</feature>
<feature type="transmembrane region" description="Helical" evidence="2">
    <location>
        <begin position="429"/>
        <end position="447"/>
    </location>
</feature>
<feature type="transmembrane region" description="Helical" evidence="2">
    <location>
        <begin position="250"/>
        <end position="271"/>
    </location>
</feature>
<dbReference type="AlphaFoldDB" id="A0A518H3D3"/>
<feature type="transmembrane region" description="Helical" evidence="2">
    <location>
        <begin position="278"/>
        <end position="296"/>
    </location>
</feature>
<feature type="transmembrane region" description="Helical" evidence="2">
    <location>
        <begin position="91"/>
        <end position="107"/>
    </location>
</feature>
<keyword evidence="2" id="KW-1133">Transmembrane helix</keyword>
<reference evidence="3 4" key="1">
    <citation type="submission" date="2019-02" db="EMBL/GenBank/DDBJ databases">
        <title>Deep-cultivation of Planctomycetes and their phenomic and genomic characterization uncovers novel biology.</title>
        <authorList>
            <person name="Wiegand S."/>
            <person name="Jogler M."/>
            <person name="Boedeker C."/>
            <person name="Pinto D."/>
            <person name="Vollmers J."/>
            <person name="Rivas-Marin E."/>
            <person name="Kohn T."/>
            <person name="Peeters S.H."/>
            <person name="Heuer A."/>
            <person name="Rast P."/>
            <person name="Oberbeckmann S."/>
            <person name="Bunk B."/>
            <person name="Jeske O."/>
            <person name="Meyerdierks A."/>
            <person name="Storesund J.E."/>
            <person name="Kallscheuer N."/>
            <person name="Luecker S."/>
            <person name="Lage O.M."/>
            <person name="Pohl T."/>
            <person name="Merkel B.J."/>
            <person name="Hornburger P."/>
            <person name="Mueller R.-W."/>
            <person name="Bruemmer F."/>
            <person name="Labrenz M."/>
            <person name="Spormann A.M."/>
            <person name="Op den Camp H."/>
            <person name="Overmann J."/>
            <person name="Amann R."/>
            <person name="Jetten M.S.M."/>
            <person name="Mascher T."/>
            <person name="Medema M.H."/>
            <person name="Devos D.P."/>
            <person name="Kaster A.-K."/>
            <person name="Ovreas L."/>
            <person name="Rohde M."/>
            <person name="Galperin M.Y."/>
            <person name="Jogler C."/>
        </authorList>
    </citation>
    <scope>NUCLEOTIDE SEQUENCE [LARGE SCALE GENOMIC DNA]</scope>
    <source>
        <strain evidence="3 4">ElP</strain>
    </source>
</reference>
<dbReference type="Proteomes" id="UP000317835">
    <property type="component" value="Chromosome"/>
</dbReference>
<evidence type="ECO:0000256" key="2">
    <source>
        <dbReference type="SAM" id="Phobius"/>
    </source>
</evidence>
<protein>
    <submittedName>
        <fullName evidence="3">Uncharacterized protein</fullName>
    </submittedName>
</protein>
<keyword evidence="2" id="KW-0812">Transmembrane</keyword>
<feature type="transmembrane region" description="Helical" evidence="2">
    <location>
        <begin position="403"/>
        <end position="423"/>
    </location>
</feature>
<evidence type="ECO:0000313" key="4">
    <source>
        <dbReference type="Proteomes" id="UP000317835"/>
    </source>
</evidence>
<feature type="transmembrane region" description="Helical" evidence="2">
    <location>
        <begin position="33"/>
        <end position="53"/>
    </location>
</feature>
<keyword evidence="2" id="KW-0472">Membrane</keyword>
<gene>
    <name evidence="3" type="ORF">ElP_32680</name>
</gene>
<dbReference type="RefSeq" id="WP_145270914.1">
    <property type="nucleotide sequence ID" value="NZ_CP036426.1"/>
</dbReference>
<sequence>MRLLAIPLLMVLPGAWVAFGPRRLEIPWSARLALAVVLSPLVLPAQVIGLELLGVGFSPASWAALVLNLPALVLIWRRSSRPVLAADRGEWPAILGVMAVLMAYLVFPWRWTPMRTLAWHNLMQVDVIYTLARPGPIAPEEAQMAGLPLAYPWLGHLYFAVVGWVSDVPPTLLFCAIQPALLLACVALWYLAVRGLGGSRASAVLAVGLIGLGGNLLATSWGVLEGDRSRASQIANRFGEKRTGPFLDKFYQLQVMPFGLAAYSGLVFVAVRASIERLRSLPLLIGALVLTVGLTYTTILPAAALPGGVLLLLMLLPLSKDLPGYGKGDALRLTLALAAAGLASLGFLEWITRELTAPSAQVVLSPRPLLSKLIRGTLALAVPAAPAALLLLRTARQRRAPMLVLAGTAIGSAALYAVLRLGVSNPVEYKFLFCAIIPLGVLAGLAFDGLTRRAPRASWAAVAALLLGTQAIAIHHGFRLGAHQAPHAGSGPRMVERSFWLDLDPSESDAGWTRAVRERTPPSTILVTDRTRHHPFPFAARSLLVPADRGEMTTRAGYEEAGRYNLVDLRAYPAGEFDRRLGLIDRLATESDPEALRLVLDELLALGRPLAIHFDRRGPRYEPGGGPAAPGGPPPALDWLRADGPGTLLYEDDRHAVWFIEPGEAGAP</sequence>
<feature type="region of interest" description="Disordered" evidence="1">
    <location>
        <begin position="617"/>
        <end position="637"/>
    </location>
</feature>
<organism evidence="3 4">
    <name type="scientific">Tautonia plasticadhaerens</name>
    <dbReference type="NCBI Taxonomy" id="2527974"/>
    <lineage>
        <taxon>Bacteria</taxon>
        <taxon>Pseudomonadati</taxon>
        <taxon>Planctomycetota</taxon>
        <taxon>Planctomycetia</taxon>
        <taxon>Isosphaerales</taxon>
        <taxon>Isosphaeraceae</taxon>
        <taxon>Tautonia</taxon>
    </lineage>
</organism>
<feature type="transmembrane region" description="Helical" evidence="2">
    <location>
        <begin position="171"/>
        <end position="191"/>
    </location>
</feature>
<keyword evidence="4" id="KW-1185">Reference proteome</keyword>
<feature type="transmembrane region" description="Helical" evidence="2">
    <location>
        <begin position="60"/>
        <end position="79"/>
    </location>
</feature>
<name>A0A518H3D3_9BACT</name>
<dbReference type="KEGG" id="tpla:ElP_32680"/>
<proteinExistence type="predicted"/>
<feature type="transmembrane region" description="Helical" evidence="2">
    <location>
        <begin position="203"/>
        <end position="224"/>
    </location>
</feature>